<keyword evidence="4 7" id="KW-0863">Zinc-finger</keyword>
<proteinExistence type="predicted"/>
<dbReference type="GO" id="GO:0005634">
    <property type="term" value="C:nucleus"/>
    <property type="evidence" value="ECO:0007669"/>
    <property type="project" value="UniProtKB-SubCell"/>
</dbReference>
<evidence type="ECO:0000259" key="9">
    <source>
        <dbReference type="PROSITE" id="PS50157"/>
    </source>
</evidence>
<dbReference type="PROSITE" id="PS00028">
    <property type="entry name" value="ZINC_FINGER_C2H2_1"/>
    <property type="match status" value="1"/>
</dbReference>
<keyword evidence="2" id="KW-0479">Metal-binding</keyword>
<feature type="region of interest" description="Disordered" evidence="8">
    <location>
        <begin position="88"/>
        <end position="140"/>
    </location>
</feature>
<dbReference type="GeneID" id="36596509"/>
<dbReference type="InterPro" id="IPR013087">
    <property type="entry name" value="Znf_C2H2_type"/>
</dbReference>
<protein>
    <recommendedName>
        <fullName evidence="9">C2H2-type domain-containing protein</fullName>
    </recommendedName>
</protein>
<dbReference type="STRING" id="1095630.A0A2J6TG73"/>
<gene>
    <name evidence="10" type="ORF">K444DRAFT_718701</name>
</gene>
<feature type="domain" description="C2H2-type" evidence="9">
    <location>
        <begin position="68"/>
        <end position="90"/>
    </location>
</feature>
<dbReference type="EMBL" id="KZ613785">
    <property type="protein sequence ID" value="PMD62014.1"/>
    <property type="molecule type" value="Genomic_DNA"/>
</dbReference>
<evidence type="ECO:0000313" key="10">
    <source>
        <dbReference type="EMBL" id="PMD62014.1"/>
    </source>
</evidence>
<feature type="compositionally biased region" description="Basic and acidic residues" evidence="8">
    <location>
        <begin position="1"/>
        <end position="10"/>
    </location>
</feature>
<dbReference type="PANTHER" id="PTHR40626:SF11">
    <property type="entry name" value="ZINC FINGER PROTEIN YPR022C"/>
    <property type="match status" value="1"/>
</dbReference>
<dbReference type="RefSeq" id="XP_024738918.1">
    <property type="nucleotide sequence ID" value="XM_024888433.1"/>
</dbReference>
<evidence type="ECO:0000256" key="8">
    <source>
        <dbReference type="SAM" id="MobiDB-lite"/>
    </source>
</evidence>
<reference evidence="10 11" key="1">
    <citation type="submission" date="2016-04" db="EMBL/GenBank/DDBJ databases">
        <title>A degradative enzymes factory behind the ericoid mycorrhizal symbiosis.</title>
        <authorList>
            <consortium name="DOE Joint Genome Institute"/>
            <person name="Martino E."/>
            <person name="Morin E."/>
            <person name="Grelet G."/>
            <person name="Kuo A."/>
            <person name="Kohler A."/>
            <person name="Daghino S."/>
            <person name="Barry K."/>
            <person name="Choi C."/>
            <person name="Cichocki N."/>
            <person name="Clum A."/>
            <person name="Copeland A."/>
            <person name="Hainaut M."/>
            <person name="Haridas S."/>
            <person name="Labutti K."/>
            <person name="Lindquist E."/>
            <person name="Lipzen A."/>
            <person name="Khouja H.-R."/>
            <person name="Murat C."/>
            <person name="Ohm R."/>
            <person name="Olson A."/>
            <person name="Spatafora J."/>
            <person name="Veneault-Fourrey C."/>
            <person name="Henrissat B."/>
            <person name="Grigoriev I."/>
            <person name="Martin F."/>
            <person name="Perotto S."/>
        </authorList>
    </citation>
    <scope>NUCLEOTIDE SEQUENCE [LARGE SCALE GENOMIC DNA]</scope>
    <source>
        <strain evidence="10 11">E</strain>
    </source>
</reference>
<keyword evidence="6" id="KW-0539">Nucleus</keyword>
<dbReference type="GO" id="GO:0000978">
    <property type="term" value="F:RNA polymerase II cis-regulatory region sequence-specific DNA binding"/>
    <property type="evidence" value="ECO:0007669"/>
    <property type="project" value="InterPro"/>
</dbReference>
<evidence type="ECO:0000313" key="11">
    <source>
        <dbReference type="Proteomes" id="UP000235371"/>
    </source>
</evidence>
<evidence type="ECO:0000256" key="5">
    <source>
        <dbReference type="ARBA" id="ARBA00022833"/>
    </source>
</evidence>
<comment type="subcellular location">
    <subcellularLocation>
        <location evidence="1">Nucleus</location>
    </subcellularLocation>
</comment>
<sequence>MPRQTRESTQRTKPVLGATPLTGGVSTSAAGSPAALGSLQSLEKSAAKSGTKHFRCDRCSRSFTRRENLCGICGKGFSRRDILSRHEAGHERWDQQNPSVSYSGGPRKRRRVAFGDDATSSTETVDPSPEVDEHEATEQDAWNQNQQQLVSPGFATLAGVSVHAAYQFNHSTGQQRTIVDQNSNSLPRISDARLPLKQPAFGQPVHDSWTPESFNLTRFDSDLRFRCDRGIASYSLLISEPFRILGAANLVA</sequence>
<evidence type="ECO:0000256" key="6">
    <source>
        <dbReference type="ARBA" id="ARBA00023242"/>
    </source>
</evidence>
<accession>A0A2J6TG73</accession>
<dbReference type="Gene3D" id="3.30.160.60">
    <property type="entry name" value="Classic Zinc Finger"/>
    <property type="match status" value="1"/>
</dbReference>
<name>A0A2J6TG73_9HELO</name>
<evidence type="ECO:0000256" key="2">
    <source>
        <dbReference type="ARBA" id="ARBA00022723"/>
    </source>
</evidence>
<dbReference type="Proteomes" id="UP000235371">
    <property type="component" value="Unassembled WGS sequence"/>
</dbReference>
<dbReference type="GO" id="GO:0000981">
    <property type="term" value="F:DNA-binding transcription factor activity, RNA polymerase II-specific"/>
    <property type="evidence" value="ECO:0007669"/>
    <property type="project" value="InterPro"/>
</dbReference>
<dbReference type="PANTHER" id="PTHR40626">
    <property type="entry name" value="MIP31509P"/>
    <property type="match status" value="1"/>
</dbReference>
<evidence type="ECO:0000256" key="7">
    <source>
        <dbReference type="PROSITE-ProRule" id="PRU00042"/>
    </source>
</evidence>
<dbReference type="InterPro" id="IPR051059">
    <property type="entry name" value="VerF-like"/>
</dbReference>
<evidence type="ECO:0000256" key="1">
    <source>
        <dbReference type="ARBA" id="ARBA00004123"/>
    </source>
</evidence>
<dbReference type="PROSITE" id="PS50157">
    <property type="entry name" value="ZINC_FINGER_C2H2_2"/>
    <property type="match status" value="1"/>
</dbReference>
<dbReference type="InParanoid" id="A0A2J6TG73"/>
<dbReference type="AlphaFoldDB" id="A0A2J6TG73"/>
<keyword evidence="5" id="KW-0862">Zinc</keyword>
<dbReference type="GO" id="GO:0000785">
    <property type="term" value="C:chromatin"/>
    <property type="evidence" value="ECO:0007669"/>
    <property type="project" value="TreeGrafter"/>
</dbReference>
<evidence type="ECO:0000256" key="4">
    <source>
        <dbReference type="ARBA" id="ARBA00022771"/>
    </source>
</evidence>
<organism evidence="10 11">
    <name type="scientific">Hyaloscypha bicolor E</name>
    <dbReference type="NCBI Taxonomy" id="1095630"/>
    <lineage>
        <taxon>Eukaryota</taxon>
        <taxon>Fungi</taxon>
        <taxon>Dikarya</taxon>
        <taxon>Ascomycota</taxon>
        <taxon>Pezizomycotina</taxon>
        <taxon>Leotiomycetes</taxon>
        <taxon>Helotiales</taxon>
        <taxon>Hyaloscyphaceae</taxon>
        <taxon>Hyaloscypha</taxon>
        <taxon>Hyaloscypha bicolor</taxon>
    </lineage>
</organism>
<keyword evidence="3" id="KW-0677">Repeat</keyword>
<dbReference type="OrthoDB" id="10018191at2759"/>
<dbReference type="GO" id="GO:0008270">
    <property type="term" value="F:zinc ion binding"/>
    <property type="evidence" value="ECO:0007669"/>
    <property type="project" value="UniProtKB-KW"/>
</dbReference>
<dbReference type="InterPro" id="IPR036236">
    <property type="entry name" value="Znf_C2H2_sf"/>
</dbReference>
<dbReference type="SUPFAM" id="SSF57667">
    <property type="entry name" value="beta-beta-alpha zinc fingers"/>
    <property type="match status" value="1"/>
</dbReference>
<evidence type="ECO:0000256" key="3">
    <source>
        <dbReference type="ARBA" id="ARBA00022737"/>
    </source>
</evidence>
<keyword evidence="11" id="KW-1185">Reference proteome</keyword>
<feature type="region of interest" description="Disordered" evidence="8">
    <location>
        <begin position="1"/>
        <end position="32"/>
    </location>
</feature>